<dbReference type="EMBL" id="JBHTJM010000002">
    <property type="protein sequence ID" value="MFD0962549.1"/>
    <property type="molecule type" value="Genomic_DNA"/>
</dbReference>
<gene>
    <name evidence="1" type="ORF">ACFQ1O_00865</name>
</gene>
<dbReference type="CDD" id="cd00009">
    <property type="entry name" value="AAA"/>
    <property type="match status" value="1"/>
</dbReference>
<comment type="caution">
    <text evidence="1">The sequence shown here is derived from an EMBL/GenBank/DDBJ whole genome shotgun (WGS) entry which is preliminary data.</text>
</comment>
<protein>
    <submittedName>
        <fullName evidence="1">TniB family NTP-binding protein</fullName>
    </submittedName>
</protein>
<proteinExistence type="predicted"/>
<sequence length="281" mass="32270">MTKREKIENIKSSKWINYSGAVDIIKELNDLKTYPKSTRMPNILLVGDSNNGKTALIEKFLSINPASFDNTQEEIICPVVAVQAPPEPDERRFYNSILEKLLAPYKISEKLDARQNRVKHLLEKLSVKILIIDEIHHVLAGPPIKQRKFLNVLKFLSNELKISLVCAGTRDAFNAIHTDPQLSNRFTPRVLKRWTFDKEYKRLLISFESKLPFKESSHLIETGFAQKILAVSEGLIGEISTVIKLMAIFAVENDYKKMTPDMIEKIKYISPSDRKKIIYKL</sequence>
<dbReference type="InterPro" id="IPR008868">
    <property type="entry name" value="TniB"/>
</dbReference>
<reference evidence="2" key="1">
    <citation type="journal article" date="2019" name="Int. J. Syst. Evol. Microbiol.">
        <title>The Global Catalogue of Microorganisms (GCM) 10K type strain sequencing project: providing services to taxonomists for standard genome sequencing and annotation.</title>
        <authorList>
            <consortium name="The Broad Institute Genomics Platform"/>
            <consortium name="The Broad Institute Genome Sequencing Center for Infectious Disease"/>
            <person name="Wu L."/>
            <person name="Ma J."/>
        </authorList>
    </citation>
    <scope>NUCLEOTIDE SEQUENCE [LARGE SCALE GENOMIC DNA]</scope>
    <source>
        <strain evidence="2">CCUG 62114</strain>
    </source>
</reference>
<organism evidence="1 2">
    <name type="scientific">Pseudofulvibacter geojedonensis</name>
    <dbReference type="NCBI Taxonomy" id="1123758"/>
    <lineage>
        <taxon>Bacteria</taxon>
        <taxon>Pseudomonadati</taxon>
        <taxon>Bacteroidota</taxon>
        <taxon>Flavobacteriia</taxon>
        <taxon>Flavobacteriales</taxon>
        <taxon>Flavobacteriaceae</taxon>
        <taxon>Pseudofulvibacter</taxon>
    </lineage>
</organism>
<dbReference type="SUPFAM" id="SSF52540">
    <property type="entry name" value="P-loop containing nucleoside triphosphate hydrolases"/>
    <property type="match status" value="1"/>
</dbReference>
<dbReference type="InterPro" id="IPR027417">
    <property type="entry name" value="P-loop_NTPase"/>
</dbReference>
<dbReference type="Proteomes" id="UP001596997">
    <property type="component" value="Unassembled WGS sequence"/>
</dbReference>
<evidence type="ECO:0000313" key="2">
    <source>
        <dbReference type="Proteomes" id="UP001596997"/>
    </source>
</evidence>
<dbReference type="Pfam" id="PF05621">
    <property type="entry name" value="TniB"/>
    <property type="match status" value="1"/>
</dbReference>
<dbReference type="Gene3D" id="3.40.50.300">
    <property type="entry name" value="P-loop containing nucleotide triphosphate hydrolases"/>
    <property type="match status" value="1"/>
</dbReference>
<keyword evidence="2" id="KW-1185">Reference proteome</keyword>
<dbReference type="RefSeq" id="WP_377712326.1">
    <property type="nucleotide sequence ID" value="NZ_JBHTJM010000002.1"/>
</dbReference>
<name>A0ABW3HYB8_9FLAO</name>
<evidence type="ECO:0000313" key="1">
    <source>
        <dbReference type="EMBL" id="MFD0962549.1"/>
    </source>
</evidence>
<accession>A0ABW3HYB8</accession>